<name>A0ABQ1H0J7_9SPHN</name>
<comment type="caution">
    <text evidence="2">The sequence shown here is derived from an EMBL/GenBank/DDBJ whole genome shotgun (WGS) entry which is preliminary data.</text>
</comment>
<dbReference type="InterPro" id="IPR036810">
    <property type="entry name" value="SMc04008-like_sf"/>
</dbReference>
<reference evidence="3" key="1">
    <citation type="journal article" date="2019" name="Int. J. Syst. Evol. Microbiol.">
        <title>The Global Catalogue of Microorganisms (GCM) 10K type strain sequencing project: providing services to taxonomists for standard genome sequencing and annotation.</title>
        <authorList>
            <consortium name="The Broad Institute Genomics Platform"/>
            <consortium name="The Broad Institute Genome Sequencing Center for Infectious Disease"/>
            <person name="Wu L."/>
            <person name="Ma J."/>
        </authorList>
    </citation>
    <scope>NUCLEOTIDE SEQUENCE [LARGE SCALE GENOMIC DNA]</scope>
    <source>
        <strain evidence="3">CGMCC 1.10106</strain>
    </source>
</reference>
<protein>
    <recommendedName>
        <fullName evidence="1">SMc04008-like domain-containing protein</fullName>
    </recommendedName>
</protein>
<sequence length="101" mass="11175">MTDLAKDLDSLDDAVAAAAFRRLVRHLRHRDDAQNVDLMGLAGFCRNCLSDWVQEADGTLSKDAARAVVYGMPYAQWKAEHQAEASPEQLQRMAESVAKNA</sequence>
<dbReference type="Gene3D" id="1.10.3340.10">
    <property type="entry name" value="SMc04008-like"/>
    <property type="match status" value="1"/>
</dbReference>
<keyword evidence="3" id="KW-1185">Reference proteome</keyword>
<dbReference type="InterPro" id="IPR023163">
    <property type="entry name" value="SMc04008-like_domain"/>
</dbReference>
<dbReference type="Proteomes" id="UP000618591">
    <property type="component" value="Unassembled WGS sequence"/>
</dbReference>
<evidence type="ECO:0000313" key="2">
    <source>
        <dbReference type="EMBL" id="GGA54158.1"/>
    </source>
</evidence>
<evidence type="ECO:0000313" key="3">
    <source>
        <dbReference type="Proteomes" id="UP000618591"/>
    </source>
</evidence>
<gene>
    <name evidence="2" type="ORF">GCM10011395_25720</name>
</gene>
<accession>A0ABQ1H0J7</accession>
<proteinExistence type="predicted"/>
<dbReference type="Pfam" id="PF06844">
    <property type="entry name" value="DUF1244"/>
    <property type="match status" value="1"/>
</dbReference>
<feature type="domain" description="SMc04008-like" evidence="1">
    <location>
        <begin position="33"/>
        <end position="94"/>
    </location>
</feature>
<evidence type="ECO:0000259" key="1">
    <source>
        <dbReference type="Pfam" id="PF06844"/>
    </source>
</evidence>
<organism evidence="2 3">
    <name type="scientific">Sphingomonas psychrolutea</name>
    <dbReference type="NCBI Taxonomy" id="1259676"/>
    <lineage>
        <taxon>Bacteria</taxon>
        <taxon>Pseudomonadati</taxon>
        <taxon>Pseudomonadota</taxon>
        <taxon>Alphaproteobacteria</taxon>
        <taxon>Sphingomonadales</taxon>
        <taxon>Sphingomonadaceae</taxon>
        <taxon>Sphingomonas</taxon>
    </lineage>
</organism>
<dbReference type="EMBL" id="BMDW01000016">
    <property type="protein sequence ID" value="GGA54158.1"/>
    <property type="molecule type" value="Genomic_DNA"/>
</dbReference>
<dbReference type="RefSeq" id="WP_188448115.1">
    <property type="nucleotide sequence ID" value="NZ_BMDW01000016.1"/>
</dbReference>
<dbReference type="SUPFAM" id="SSF158757">
    <property type="entry name" value="SMc04008-like"/>
    <property type="match status" value="1"/>
</dbReference>